<dbReference type="Proteomes" id="UP001202328">
    <property type="component" value="Unassembled WGS sequence"/>
</dbReference>
<reference evidence="1" key="1">
    <citation type="submission" date="2022-04" db="EMBL/GenBank/DDBJ databases">
        <title>A functionally conserved STORR gene fusion in Papaver species that diverged 16.8 million years ago.</title>
        <authorList>
            <person name="Catania T."/>
        </authorList>
    </citation>
    <scope>NUCLEOTIDE SEQUENCE</scope>
    <source>
        <strain evidence="1">S-188037</strain>
    </source>
</reference>
<accession>A0AAD4RZU9</accession>
<gene>
    <name evidence="1" type="ORF">MKW98_029020</name>
</gene>
<evidence type="ECO:0000313" key="1">
    <source>
        <dbReference type="EMBL" id="KAI3849095.1"/>
    </source>
</evidence>
<proteinExistence type="predicted"/>
<organism evidence="1 2">
    <name type="scientific">Papaver atlanticum</name>
    <dbReference type="NCBI Taxonomy" id="357466"/>
    <lineage>
        <taxon>Eukaryota</taxon>
        <taxon>Viridiplantae</taxon>
        <taxon>Streptophyta</taxon>
        <taxon>Embryophyta</taxon>
        <taxon>Tracheophyta</taxon>
        <taxon>Spermatophyta</taxon>
        <taxon>Magnoliopsida</taxon>
        <taxon>Ranunculales</taxon>
        <taxon>Papaveraceae</taxon>
        <taxon>Papaveroideae</taxon>
        <taxon>Papaver</taxon>
    </lineage>
</organism>
<dbReference type="AlphaFoldDB" id="A0AAD4RZU9"/>
<sequence>NTAWYGTRYMPMPSQFFVQQCNTGAYYQPYSDGVLNTFQEQRGLQGQRLQTRQIYNYRQ</sequence>
<feature type="non-terminal residue" evidence="1">
    <location>
        <position position="1"/>
    </location>
</feature>
<protein>
    <submittedName>
        <fullName evidence="1">Uncharacterized protein</fullName>
    </submittedName>
</protein>
<evidence type="ECO:0000313" key="2">
    <source>
        <dbReference type="Proteomes" id="UP001202328"/>
    </source>
</evidence>
<name>A0AAD4RZU9_9MAGN</name>
<keyword evidence="2" id="KW-1185">Reference proteome</keyword>
<comment type="caution">
    <text evidence="1">The sequence shown here is derived from an EMBL/GenBank/DDBJ whole genome shotgun (WGS) entry which is preliminary data.</text>
</comment>
<dbReference type="EMBL" id="JAJJMB010016162">
    <property type="protein sequence ID" value="KAI3849095.1"/>
    <property type="molecule type" value="Genomic_DNA"/>
</dbReference>